<comment type="caution">
    <text evidence="1">The sequence shown here is derived from an EMBL/GenBank/DDBJ whole genome shotgun (WGS) entry which is preliminary data.</text>
</comment>
<name>A0ABR5HVS2_STRLW</name>
<dbReference type="EMBL" id="LFEH01000073">
    <property type="protein sequence ID" value="KMS77714.1"/>
    <property type="molecule type" value="Genomic_DNA"/>
</dbReference>
<proteinExistence type="predicted"/>
<dbReference type="Proteomes" id="UP000037274">
    <property type="component" value="Unassembled WGS sequence"/>
</dbReference>
<evidence type="ECO:0000313" key="2">
    <source>
        <dbReference type="Proteomes" id="UP000037274"/>
    </source>
</evidence>
<keyword evidence="2" id="KW-1185">Reference proteome</keyword>
<organism evidence="1 2">
    <name type="scientific">Streptomyces leeuwenhoekii</name>
    <dbReference type="NCBI Taxonomy" id="1437453"/>
    <lineage>
        <taxon>Bacteria</taxon>
        <taxon>Bacillati</taxon>
        <taxon>Actinomycetota</taxon>
        <taxon>Actinomycetes</taxon>
        <taxon>Kitasatosporales</taxon>
        <taxon>Streptomycetaceae</taxon>
        <taxon>Streptomyces</taxon>
    </lineage>
</organism>
<dbReference type="RefSeq" id="WP_048573426.1">
    <property type="nucleotide sequence ID" value="NZ_LFEH01000073.1"/>
</dbReference>
<sequence length="84" mass="9125">MKPSPALELLPPEPPPYRDLTYQQRAGWACCWCGTSLLRAGGVPAGRARGRSGTHVLDVDVYACPTPCRPSMPRQTTPDRPVGH</sequence>
<reference evidence="1 2" key="1">
    <citation type="submission" date="2015-06" db="EMBL/GenBank/DDBJ databases">
        <title>Draft genome sequence of Streptomyces leeuwenhoekii C58, which produces the novel lasso peptide, chaxapeptin.</title>
        <authorList>
            <person name="Yi Y."/>
            <person name="Hai D."/>
            <person name="Jaspars M."/>
            <person name="Sheng H."/>
            <person name="Rateb M.E."/>
            <person name="Bull A."/>
            <person name="Goodfellow M."/>
            <person name="Asenjo J.A."/>
            <person name="Ebel R."/>
        </authorList>
    </citation>
    <scope>NUCLEOTIDE SEQUENCE [LARGE SCALE GENOMIC DNA]</scope>
    <source>
        <strain evidence="1 2">C58</strain>
    </source>
</reference>
<gene>
    <name evidence="1" type="ORF">ACH49_19710</name>
</gene>
<accession>A0ABR5HVS2</accession>
<evidence type="ECO:0000313" key="1">
    <source>
        <dbReference type="EMBL" id="KMS77714.1"/>
    </source>
</evidence>
<protein>
    <submittedName>
        <fullName evidence="1">Uncharacterized protein</fullName>
    </submittedName>
</protein>